<reference evidence="2" key="2">
    <citation type="journal article" date="2013" name="G3 (Bethesda)">
        <title>Genomes of Ashbya fungi isolated from insects reveal four mating-type loci, numerous translocations, lack of transposons, and distinct gene duplications.</title>
        <authorList>
            <person name="Dietrich F.S."/>
            <person name="Voegeli S."/>
            <person name="Kuo S."/>
            <person name="Philippsen P."/>
        </authorList>
    </citation>
    <scope>GENOME REANNOTATION</scope>
    <source>
        <strain evidence="2">ATCC 10895 / CBS 109.51 / FGSC 9923 / NRRL Y-1056</strain>
    </source>
</reference>
<dbReference type="KEGG" id="ago:AGOS_ABL046C"/>
<dbReference type="STRING" id="284811.Q75DR3"/>
<evidence type="ECO:0000313" key="2">
    <source>
        <dbReference type="Proteomes" id="UP000000591"/>
    </source>
</evidence>
<reference evidence="1 2" key="1">
    <citation type="journal article" date="2004" name="Science">
        <title>The Ashbya gossypii genome as a tool for mapping the ancient Saccharomyces cerevisiae genome.</title>
        <authorList>
            <person name="Dietrich F.S."/>
            <person name="Voegeli S."/>
            <person name="Brachat S."/>
            <person name="Lerch A."/>
            <person name="Gates K."/>
            <person name="Steiner S."/>
            <person name="Mohr C."/>
            <person name="Pohlmann R."/>
            <person name="Luedi P."/>
            <person name="Choi S."/>
            <person name="Wing R.A."/>
            <person name="Flavier A."/>
            <person name="Gaffney T.D."/>
            <person name="Philippsen P."/>
        </authorList>
    </citation>
    <scope>NUCLEOTIDE SEQUENCE [LARGE SCALE GENOMIC DNA]</scope>
    <source>
        <strain evidence="2">ATCC 10895 / CBS 109.51 / FGSC 9923 / NRRL Y-1056</strain>
    </source>
</reference>
<protein>
    <submittedName>
        <fullName evidence="1">ABL046Cp</fullName>
    </submittedName>
</protein>
<sequence>MAFDIQLFLGLPVDIRKAIYRRLDNRFTCLDPTDINGVNIQWGLNRSAQKRDWGLQEIPFRPYVDHYNYIPNFVLLWRQYMPWLRYDSVVLDYLRINQLYDGGLASLHWILIGPDPCIAIFDNDDDVLQVWFSLAEFRSWILGALQHPETAYCGEIDVVGNASRMYGALKIDTGVVLDIQQLFGRLNTTGHLDTVGEVVLTQEEFLSQGEIGKHINYSVSQLDSLRYLRTLKIRSDLLFHKFVNLRGARDNPGHTIGYNVRKRLRQLHLVGLRDEIAVCDLSKWDSCVAVKIENFSGSLDLDGVIMPRHLQRLILKNVRSVRWWRFREIHEITLDPNTFTKKQGFVGTIHGPDQDRVEVRQINRAVMSQDTYFHFDSLLRARFQNLNYISLHNVSEEITGIIVPHRLYCNGRISIAGCVVKGVVVI</sequence>
<dbReference type="HOGENOM" id="CLU_046445_0_0_1"/>
<dbReference type="AlphaFoldDB" id="Q75DR3"/>
<name>Q75DR3_EREGS</name>
<dbReference type="eggNOG" id="ENOG502QRJV">
    <property type="taxonomic scope" value="Eukaryota"/>
</dbReference>
<dbReference type="Proteomes" id="UP000000591">
    <property type="component" value="Chromosome II"/>
</dbReference>
<keyword evidence="2" id="KW-1185">Reference proteome</keyword>
<dbReference type="OrthoDB" id="4032425at2759"/>
<organism evidence="1 2">
    <name type="scientific">Eremothecium gossypii (strain ATCC 10895 / CBS 109.51 / FGSC 9923 / NRRL Y-1056)</name>
    <name type="common">Yeast</name>
    <name type="synonym">Ashbya gossypii</name>
    <dbReference type="NCBI Taxonomy" id="284811"/>
    <lineage>
        <taxon>Eukaryota</taxon>
        <taxon>Fungi</taxon>
        <taxon>Dikarya</taxon>
        <taxon>Ascomycota</taxon>
        <taxon>Saccharomycotina</taxon>
        <taxon>Saccharomycetes</taxon>
        <taxon>Saccharomycetales</taxon>
        <taxon>Saccharomycetaceae</taxon>
        <taxon>Eremothecium</taxon>
    </lineage>
</organism>
<gene>
    <name evidence="1" type="ORF">AGOS_ABL046C</name>
</gene>
<accession>Q75DR3</accession>
<proteinExistence type="predicted"/>
<evidence type="ECO:0000313" key="1">
    <source>
        <dbReference type="EMBL" id="AAS50725.1"/>
    </source>
</evidence>
<dbReference type="InParanoid" id="Q75DR3"/>
<dbReference type="GeneID" id="4618984"/>
<dbReference type="EMBL" id="AE016815">
    <property type="protein sequence ID" value="AAS50725.1"/>
    <property type="molecule type" value="Genomic_DNA"/>
</dbReference>
<dbReference type="FunCoup" id="Q75DR3">
    <property type="interactions" value="112"/>
</dbReference>
<dbReference type="OMA" id="WYTFKEY"/>
<dbReference type="RefSeq" id="NP_982901.1">
    <property type="nucleotide sequence ID" value="NM_208254.1"/>
</dbReference>